<accession>A0AAD6XLZ0</accession>
<keyword evidence="2" id="KW-1185">Reference proteome</keyword>
<protein>
    <submittedName>
        <fullName evidence="1">Uncharacterized protein</fullName>
    </submittedName>
</protein>
<dbReference type="Proteomes" id="UP001222325">
    <property type="component" value="Unassembled WGS sequence"/>
</dbReference>
<sequence>LFQRLSRWLRILDTSFFEQAWADVCFSDWIGGEASSFTVETWAIFLATEGKPADTKSSLSGCMLSHLAASNLFYLVLVFAAPPRESSPWCAPPAPWTPALLCLVAVARSPFSDEHTFLPNLPAMHALIVITLVVCSTESEDAPFSLRLLTLYLLRDAHTRHEQRAWRRRCNIRASGLRPPVCAWQESHPAQASLDW</sequence>
<evidence type="ECO:0000313" key="2">
    <source>
        <dbReference type="Proteomes" id="UP001222325"/>
    </source>
</evidence>
<name>A0AAD6XLZ0_9AGAR</name>
<dbReference type="EMBL" id="JARJCN010000040">
    <property type="protein sequence ID" value="KAJ7083631.1"/>
    <property type="molecule type" value="Genomic_DNA"/>
</dbReference>
<gene>
    <name evidence="1" type="ORF">B0H15DRAFT_742458</name>
</gene>
<dbReference type="AlphaFoldDB" id="A0AAD6XLZ0"/>
<proteinExistence type="predicted"/>
<evidence type="ECO:0000313" key="1">
    <source>
        <dbReference type="EMBL" id="KAJ7083631.1"/>
    </source>
</evidence>
<reference evidence="1" key="1">
    <citation type="submission" date="2023-03" db="EMBL/GenBank/DDBJ databases">
        <title>Massive genome expansion in bonnet fungi (Mycena s.s.) driven by repeated elements and novel gene families across ecological guilds.</title>
        <authorList>
            <consortium name="Lawrence Berkeley National Laboratory"/>
            <person name="Harder C.B."/>
            <person name="Miyauchi S."/>
            <person name="Viragh M."/>
            <person name="Kuo A."/>
            <person name="Thoen E."/>
            <person name="Andreopoulos B."/>
            <person name="Lu D."/>
            <person name="Skrede I."/>
            <person name="Drula E."/>
            <person name="Henrissat B."/>
            <person name="Morin E."/>
            <person name="Kohler A."/>
            <person name="Barry K."/>
            <person name="LaButti K."/>
            <person name="Morin E."/>
            <person name="Salamov A."/>
            <person name="Lipzen A."/>
            <person name="Mereny Z."/>
            <person name="Hegedus B."/>
            <person name="Baldrian P."/>
            <person name="Stursova M."/>
            <person name="Weitz H."/>
            <person name="Taylor A."/>
            <person name="Grigoriev I.V."/>
            <person name="Nagy L.G."/>
            <person name="Martin F."/>
            <person name="Kauserud H."/>
        </authorList>
    </citation>
    <scope>NUCLEOTIDE SEQUENCE</scope>
    <source>
        <strain evidence="1">CBHHK173m</strain>
    </source>
</reference>
<comment type="caution">
    <text evidence="1">The sequence shown here is derived from an EMBL/GenBank/DDBJ whole genome shotgun (WGS) entry which is preliminary data.</text>
</comment>
<organism evidence="1 2">
    <name type="scientific">Mycena belliarum</name>
    <dbReference type="NCBI Taxonomy" id="1033014"/>
    <lineage>
        <taxon>Eukaryota</taxon>
        <taxon>Fungi</taxon>
        <taxon>Dikarya</taxon>
        <taxon>Basidiomycota</taxon>
        <taxon>Agaricomycotina</taxon>
        <taxon>Agaricomycetes</taxon>
        <taxon>Agaricomycetidae</taxon>
        <taxon>Agaricales</taxon>
        <taxon>Marasmiineae</taxon>
        <taxon>Mycenaceae</taxon>
        <taxon>Mycena</taxon>
    </lineage>
</organism>
<feature type="non-terminal residue" evidence="1">
    <location>
        <position position="1"/>
    </location>
</feature>
<feature type="non-terminal residue" evidence="1">
    <location>
        <position position="196"/>
    </location>
</feature>